<evidence type="ECO:0000256" key="4">
    <source>
        <dbReference type="ARBA" id="ARBA00022692"/>
    </source>
</evidence>
<dbReference type="AlphaFoldDB" id="A0A7F5R3A2"/>
<keyword evidence="7" id="KW-1185">Reference proteome</keyword>
<dbReference type="GO" id="GO:0016020">
    <property type="term" value="C:membrane"/>
    <property type="evidence" value="ECO:0007669"/>
    <property type="project" value="UniProtKB-SubCell"/>
</dbReference>
<dbReference type="PANTHER" id="PTHR23511:SF34">
    <property type="entry name" value="SYNAPTIC VESICLE GLYCOPROTEIN 2"/>
    <property type="match status" value="1"/>
</dbReference>
<dbReference type="KEGG" id="apln:112904383"/>
<dbReference type="Proteomes" id="UP000192223">
    <property type="component" value="Unplaced"/>
</dbReference>
<evidence type="ECO:0000256" key="2">
    <source>
        <dbReference type="ARBA" id="ARBA00008335"/>
    </source>
</evidence>
<dbReference type="PANTHER" id="PTHR23511">
    <property type="entry name" value="SYNAPTIC VESICLE GLYCOPROTEIN 2"/>
    <property type="match status" value="1"/>
</dbReference>
<keyword evidence="4" id="KW-0812">Transmembrane</keyword>
<dbReference type="InParanoid" id="A0A7F5R3A2"/>
<proteinExistence type="inferred from homology"/>
<dbReference type="InterPro" id="IPR005828">
    <property type="entry name" value="MFS_sugar_transport-like"/>
</dbReference>
<evidence type="ECO:0000256" key="5">
    <source>
        <dbReference type="ARBA" id="ARBA00022989"/>
    </source>
</evidence>
<dbReference type="Pfam" id="PF00083">
    <property type="entry name" value="Sugar_tr"/>
    <property type="match status" value="1"/>
</dbReference>
<dbReference type="SUPFAM" id="SSF103473">
    <property type="entry name" value="MFS general substrate transporter"/>
    <property type="match status" value="1"/>
</dbReference>
<comment type="subcellular location">
    <subcellularLocation>
        <location evidence="1">Membrane</location>
        <topology evidence="1">Multi-pass membrane protein</topology>
    </subcellularLocation>
</comment>
<comment type="similarity">
    <text evidence="2">Belongs to the major facilitator superfamily.</text>
</comment>
<keyword evidence="3" id="KW-0813">Transport</keyword>
<dbReference type="InterPro" id="IPR036259">
    <property type="entry name" value="MFS_trans_sf"/>
</dbReference>
<keyword evidence="6" id="KW-0472">Membrane</keyword>
<organism evidence="7 8">
    <name type="scientific">Agrilus planipennis</name>
    <name type="common">Emerald ash borer</name>
    <name type="synonym">Agrilus marcopoli</name>
    <dbReference type="NCBI Taxonomy" id="224129"/>
    <lineage>
        <taxon>Eukaryota</taxon>
        <taxon>Metazoa</taxon>
        <taxon>Ecdysozoa</taxon>
        <taxon>Arthropoda</taxon>
        <taxon>Hexapoda</taxon>
        <taxon>Insecta</taxon>
        <taxon>Pterygota</taxon>
        <taxon>Neoptera</taxon>
        <taxon>Endopterygota</taxon>
        <taxon>Coleoptera</taxon>
        <taxon>Polyphaga</taxon>
        <taxon>Elateriformia</taxon>
        <taxon>Buprestoidea</taxon>
        <taxon>Buprestidae</taxon>
        <taxon>Agrilinae</taxon>
        <taxon>Agrilus</taxon>
    </lineage>
</organism>
<evidence type="ECO:0000313" key="7">
    <source>
        <dbReference type="Proteomes" id="UP000192223"/>
    </source>
</evidence>
<reference evidence="8" key="1">
    <citation type="submission" date="2025-08" db="UniProtKB">
        <authorList>
            <consortium name="RefSeq"/>
        </authorList>
    </citation>
    <scope>IDENTIFICATION</scope>
    <source>
        <tissue evidence="8">Entire body</tissue>
    </source>
</reference>
<dbReference type="Gene3D" id="1.20.1250.20">
    <property type="entry name" value="MFS general substrate transporter like domains"/>
    <property type="match status" value="1"/>
</dbReference>
<name>A0A7F5R3A2_AGRPL</name>
<dbReference type="OrthoDB" id="6884957at2759"/>
<evidence type="ECO:0000256" key="3">
    <source>
        <dbReference type="ARBA" id="ARBA00022448"/>
    </source>
</evidence>
<gene>
    <name evidence="8" type="primary">LOC112904383</name>
</gene>
<dbReference type="RefSeq" id="XP_025830037.1">
    <property type="nucleotide sequence ID" value="XM_025974252.1"/>
</dbReference>
<protein>
    <submittedName>
        <fullName evidence="8">Solute carrier family 22 member 5-like</fullName>
    </submittedName>
</protein>
<dbReference type="GO" id="GO:0022857">
    <property type="term" value="F:transmembrane transporter activity"/>
    <property type="evidence" value="ECO:0007669"/>
    <property type="project" value="InterPro"/>
</dbReference>
<evidence type="ECO:0000256" key="1">
    <source>
        <dbReference type="ARBA" id="ARBA00004141"/>
    </source>
</evidence>
<evidence type="ECO:0000256" key="6">
    <source>
        <dbReference type="ARBA" id="ARBA00023136"/>
    </source>
</evidence>
<dbReference type="GeneID" id="112904383"/>
<keyword evidence="5" id="KW-1133">Transmembrane helix</keyword>
<sequence length="97" mass="11030">MSIAIFFTFAAAVLPWIAWFLEDWRMFTVVTSVPLALAVLTPWVVPESARWLASQGKVDKAIEILKKFERINGTKVDDKIYTQFSAPSNVPELFSCY</sequence>
<evidence type="ECO:0000313" key="8">
    <source>
        <dbReference type="RefSeq" id="XP_025830037.1"/>
    </source>
</evidence>
<accession>A0A7F5R3A2</accession>